<feature type="domain" description="Glycosyltransferase subfamily 4-like N-terminal" evidence="3">
    <location>
        <begin position="16"/>
        <end position="164"/>
    </location>
</feature>
<dbReference type="AlphaFoldDB" id="A0A399D3W5"/>
<dbReference type="GO" id="GO:0009103">
    <property type="term" value="P:lipopolysaccharide biosynthetic process"/>
    <property type="evidence" value="ECO:0007669"/>
    <property type="project" value="TreeGrafter"/>
</dbReference>
<evidence type="ECO:0000259" key="3">
    <source>
        <dbReference type="Pfam" id="PF13439"/>
    </source>
</evidence>
<evidence type="ECO:0000313" key="4">
    <source>
        <dbReference type="EMBL" id="RIH66103.1"/>
    </source>
</evidence>
<dbReference type="SUPFAM" id="SSF53756">
    <property type="entry name" value="UDP-Glycosyltransferase/glycogen phosphorylase"/>
    <property type="match status" value="1"/>
</dbReference>
<dbReference type="PANTHER" id="PTHR46401">
    <property type="entry name" value="GLYCOSYLTRANSFERASE WBBK-RELATED"/>
    <property type="match status" value="1"/>
</dbReference>
<feature type="domain" description="Glycosyl transferase family 1" evidence="2">
    <location>
        <begin position="190"/>
        <end position="348"/>
    </location>
</feature>
<gene>
    <name evidence="4" type="ORF">D1164_07535</name>
</gene>
<reference evidence="4 5" key="1">
    <citation type="journal article" date="2015" name="Int. J. Syst. Evol. Microbiol.">
        <title>Mariniphaga sediminis sp. nov., isolated from coastal sediment.</title>
        <authorList>
            <person name="Wang F.Q."/>
            <person name="Shen Q.Y."/>
            <person name="Chen G.J."/>
            <person name="Du Z.J."/>
        </authorList>
    </citation>
    <scope>NUCLEOTIDE SEQUENCE [LARGE SCALE GENOMIC DNA]</scope>
    <source>
        <strain evidence="4 5">SY21</strain>
    </source>
</reference>
<keyword evidence="1 4" id="KW-0808">Transferase</keyword>
<dbReference type="GO" id="GO:0016757">
    <property type="term" value="F:glycosyltransferase activity"/>
    <property type="evidence" value="ECO:0007669"/>
    <property type="project" value="InterPro"/>
</dbReference>
<dbReference type="Pfam" id="PF00534">
    <property type="entry name" value="Glycos_transf_1"/>
    <property type="match status" value="1"/>
</dbReference>
<dbReference type="EMBL" id="QWET01000004">
    <property type="protein sequence ID" value="RIH66103.1"/>
    <property type="molecule type" value="Genomic_DNA"/>
</dbReference>
<evidence type="ECO:0000259" key="2">
    <source>
        <dbReference type="Pfam" id="PF00534"/>
    </source>
</evidence>
<keyword evidence="5" id="KW-1185">Reference proteome</keyword>
<comment type="caution">
    <text evidence="4">The sequence shown here is derived from an EMBL/GenBank/DDBJ whole genome shotgun (WGS) entry which is preliminary data.</text>
</comment>
<evidence type="ECO:0000313" key="5">
    <source>
        <dbReference type="Proteomes" id="UP000266441"/>
    </source>
</evidence>
<dbReference type="InterPro" id="IPR028098">
    <property type="entry name" value="Glyco_trans_4-like_N"/>
</dbReference>
<dbReference type="OrthoDB" id="9771846at2"/>
<dbReference type="Proteomes" id="UP000266441">
    <property type="component" value="Unassembled WGS sequence"/>
</dbReference>
<accession>A0A399D3W5</accession>
<organism evidence="4 5">
    <name type="scientific">Mariniphaga sediminis</name>
    <dbReference type="NCBI Taxonomy" id="1628158"/>
    <lineage>
        <taxon>Bacteria</taxon>
        <taxon>Pseudomonadati</taxon>
        <taxon>Bacteroidota</taxon>
        <taxon>Bacteroidia</taxon>
        <taxon>Marinilabiliales</taxon>
        <taxon>Prolixibacteraceae</taxon>
        <taxon>Mariniphaga</taxon>
    </lineage>
</organism>
<protein>
    <submittedName>
        <fullName evidence="4">Glycosyltransferase</fullName>
    </submittedName>
</protein>
<dbReference type="InterPro" id="IPR001296">
    <property type="entry name" value="Glyco_trans_1"/>
</dbReference>
<dbReference type="PANTHER" id="PTHR46401:SF2">
    <property type="entry name" value="GLYCOSYLTRANSFERASE WBBK-RELATED"/>
    <property type="match status" value="1"/>
</dbReference>
<proteinExistence type="predicted"/>
<sequence>MLKTVKIIGTAFPFRGGLAAYNERLAREYSKEGYDVTIETFTLQYPQILFPGKTQYAEGEPPKNLKIRRTINSINPISWLKTGERIKREKPDLVIFKYWLPFMAPCFGTIAARIKKNKHSRIVCIADNIIPHEKRFADNLLTKYFLKKIDGVVAQSKSVFNDVFKFTDKLPVKLCPHPLFDNFGEAIEREKALKMLELDPQPKYVLFFGFIRDYKGLDLLLKAFADPRIMQLNVKLIVAGEFYTDSEPYMELIDKLHLKEKVILKTNFISDKDVGMYFCASDIVAQPYKNATQSGVTQIGYHFNKPMLVTNVGGLPEIIPHQVVGYVTEPNENDIADSLFDFFSNDKKSTFETNIQDEKKKFLWSAMTNAISEVLDKIEEK</sequence>
<name>A0A399D3W5_9BACT</name>
<evidence type="ECO:0000256" key="1">
    <source>
        <dbReference type="ARBA" id="ARBA00022679"/>
    </source>
</evidence>
<dbReference type="Pfam" id="PF13439">
    <property type="entry name" value="Glyco_transf_4"/>
    <property type="match status" value="1"/>
</dbReference>
<dbReference type="Gene3D" id="3.40.50.2000">
    <property type="entry name" value="Glycogen Phosphorylase B"/>
    <property type="match status" value="2"/>
</dbReference>